<comment type="caution">
    <text evidence="2">The sequence shown here is derived from an EMBL/GenBank/DDBJ whole genome shotgun (WGS) entry which is preliminary data.</text>
</comment>
<accession>A0ABD1CVI4</accession>
<dbReference type="AlphaFoldDB" id="A0ABD1CVI4"/>
<reference evidence="2 3" key="1">
    <citation type="submission" date="2024-05" db="EMBL/GenBank/DDBJ databases">
        <title>Culex pipiens pipiens assembly and annotation.</title>
        <authorList>
            <person name="Alout H."/>
            <person name="Durand T."/>
        </authorList>
    </citation>
    <scope>NUCLEOTIDE SEQUENCE [LARGE SCALE GENOMIC DNA]</scope>
    <source>
        <strain evidence="2">HA-2024</strain>
        <tissue evidence="2">Whole body</tissue>
    </source>
</reference>
<keyword evidence="3" id="KW-1185">Reference proteome</keyword>
<evidence type="ECO:0008006" key="4">
    <source>
        <dbReference type="Google" id="ProtNLM"/>
    </source>
</evidence>
<gene>
    <name evidence="2" type="ORF">pipiens_014200</name>
</gene>
<name>A0ABD1CVI4_CULPP</name>
<sequence length="81" mass="8676">MFKFVIVVLALIASALAVPKPVLLAAAPSYSYTERFDKPALSYYSAPLPSYYYNAAPAPYLHTPLAYSAPAAAYPAGYALL</sequence>
<dbReference type="EMBL" id="JBEHCU010009138">
    <property type="protein sequence ID" value="KAL1380436.1"/>
    <property type="molecule type" value="Genomic_DNA"/>
</dbReference>
<keyword evidence="1" id="KW-0732">Signal</keyword>
<evidence type="ECO:0000256" key="1">
    <source>
        <dbReference type="SAM" id="SignalP"/>
    </source>
</evidence>
<dbReference type="Proteomes" id="UP001562425">
    <property type="component" value="Unassembled WGS sequence"/>
</dbReference>
<evidence type="ECO:0000313" key="2">
    <source>
        <dbReference type="EMBL" id="KAL1380436.1"/>
    </source>
</evidence>
<evidence type="ECO:0000313" key="3">
    <source>
        <dbReference type="Proteomes" id="UP001562425"/>
    </source>
</evidence>
<proteinExistence type="predicted"/>
<protein>
    <recommendedName>
        <fullName evidence="4">Cuticle protein</fullName>
    </recommendedName>
</protein>
<organism evidence="2 3">
    <name type="scientific">Culex pipiens pipiens</name>
    <name type="common">Northern house mosquito</name>
    <dbReference type="NCBI Taxonomy" id="38569"/>
    <lineage>
        <taxon>Eukaryota</taxon>
        <taxon>Metazoa</taxon>
        <taxon>Ecdysozoa</taxon>
        <taxon>Arthropoda</taxon>
        <taxon>Hexapoda</taxon>
        <taxon>Insecta</taxon>
        <taxon>Pterygota</taxon>
        <taxon>Neoptera</taxon>
        <taxon>Endopterygota</taxon>
        <taxon>Diptera</taxon>
        <taxon>Nematocera</taxon>
        <taxon>Culicoidea</taxon>
        <taxon>Culicidae</taxon>
        <taxon>Culicinae</taxon>
        <taxon>Culicini</taxon>
        <taxon>Culex</taxon>
        <taxon>Culex</taxon>
    </lineage>
</organism>
<feature type="chain" id="PRO_5044759071" description="Cuticle protein" evidence="1">
    <location>
        <begin position="18"/>
        <end position="81"/>
    </location>
</feature>
<feature type="signal peptide" evidence="1">
    <location>
        <begin position="1"/>
        <end position="17"/>
    </location>
</feature>